<dbReference type="GO" id="GO:0005737">
    <property type="term" value="C:cytoplasm"/>
    <property type="evidence" value="ECO:0007669"/>
    <property type="project" value="UniProtKB-SubCell"/>
</dbReference>
<dbReference type="Gene3D" id="2.10.230.10">
    <property type="entry name" value="Heat shock protein DnaJ, cysteine-rich domain"/>
    <property type="match status" value="1"/>
</dbReference>
<dbReference type="CDD" id="cd10747">
    <property type="entry name" value="DnaJ_C"/>
    <property type="match status" value="1"/>
</dbReference>
<evidence type="ECO:0000256" key="13">
    <source>
        <dbReference type="ARBA" id="ARBA00067609"/>
    </source>
</evidence>
<dbReference type="GO" id="GO:0042026">
    <property type="term" value="P:protein refolding"/>
    <property type="evidence" value="ECO:0007669"/>
    <property type="project" value="TreeGrafter"/>
</dbReference>
<dbReference type="HAMAP" id="MF_01152">
    <property type="entry name" value="DnaJ"/>
    <property type="match status" value="1"/>
</dbReference>
<dbReference type="FunFam" id="2.10.230.10:FF:000002">
    <property type="entry name" value="Molecular chaperone DnaJ"/>
    <property type="match status" value="1"/>
</dbReference>
<dbReference type="SUPFAM" id="SSF49493">
    <property type="entry name" value="HSP40/DnaJ peptide-binding domain"/>
    <property type="match status" value="2"/>
</dbReference>
<feature type="binding site" evidence="14">
    <location>
        <position position="193"/>
    </location>
    <ligand>
        <name>Zn(2+)</name>
        <dbReference type="ChEBI" id="CHEBI:29105"/>
        <label>2</label>
    </ligand>
</feature>
<dbReference type="CDD" id="cd10719">
    <property type="entry name" value="DnaJ_zf"/>
    <property type="match status" value="1"/>
</dbReference>
<dbReference type="GO" id="GO:0031072">
    <property type="term" value="F:heat shock protein binding"/>
    <property type="evidence" value="ECO:0007669"/>
    <property type="project" value="InterPro"/>
</dbReference>
<dbReference type="Gene3D" id="1.10.287.110">
    <property type="entry name" value="DnaJ domain"/>
    <property type="match status" value="1"/>
</dbReference>
<dbReference type="InterPro" id="IPR001623">
    <property type="entry name" value="DnaJ_domain"/>
</dbReference>
<comment type="function">
    <text evidence="11 14">Participates actively in the response to hyperosmotic and heat shock by preventing the aggregation of stress-denatured proteins and by disaggregating proteins, also in an autonomous, DnaK-independent fashion. Unfolded proteins bind initially to DnaJ; upon interaction with the DnaJ-bound protein, DnaK hydrolyzes its bound ATP, resulting in the formation of a stable complex. GrpE releases ADP from DnaK; ATP binding to DnaK triggers the release of the substrate protein, thus completing the reaction cycle. Several rounds of ATP-dependent interactions between DnaJ, DnaK and GrpE are required for fully efficient folding. Also involved, together with DnaK and GrpE, in the DNA replication of plasmids through activation of initiation proteins.</text>
</comment>
<feature type="binding site" evidence="14">
    <location>
        <position position="207"/>
    </location>
    <ligand>
        <name>Zn(2+)</name>
        <dbReference type="ChEBI" id="CHEBI:29105"/>
        <label>1</label>
    </ligand>
</feature>
<dbReference type="EMBL" id="JACIEN010000002">
    <property type="protein sequence ID" value="MBB4017107.1"/>
    <property type="molecule type" value="Genomic_DNA"/>
</dbReference>
<dbReference type="FunFam" id="2.60.260.20:FF:000004">
    <property type="entry name" value="Molecular chaperone DnaJ"/>
    <property type="match status" value="1"/>
</dbReference>
<dbReference type="Pfam" id="PF00684">
    <property type="entry name" value="DnaJ_CXXCXGXG"/>
    <property type="match status" value="1"/>
</dbReference>
<evidence type="ECO:0000256" key="6">
    <source>
        <dbReference type="ARBA" id="ARBA00022737"/>
    </source>
</evidence>
<dbReference type="InterPro" id="IPR036869">
    <property type="entry name" value="J_dom_sf"/>
</dbReference>
<dbReference type="AlphaFoldDB" id="A0A840C3W5"/>
<evidence type="ECO:0000256" key="5">
    <source>
        <dbReference type="ARBA" id="ARBA00022723"/>
    </source>
</evidence>
<reference evidence="18 19" key="1">
    <citation type="submission" date="2020-08" db="EMBL/GenBank/DDBJ databases">
        <title>Genomic Encyclopedia of Type Strains, Phase IV (KMG-IV): sequencing the most valuable type-strain genomes for metagenomic binning, comparative biology and taxonomic classification.</title>
        <authorList>
            <person name="Goeker M."/>
        </authorList>
    </citation>
    <scope>NUCLEOTIDE SEQUENCE [LARGE SCALE GENOMIC DNA]</scope>
    <source>
        <strain evidence="18 19">DSM 103737</strain>
    </source>
</reference>
<dbReference type="Pfam" id="PF00226">
    <property type="entry name" value="DnaJ"/>
    <property type="match status" value="1"/>
</dbReference>
<dbReference type="GO" id="GO:0008270">
    <property type="term" value="F:zinc ion binding"/>
    <property type="evidence" value="ECO:0007669"/>
    <property type="project" value="UniProtKB-UniRule"/>
</dbReference>
<name>A0A840C3W5_9HYPH</name>
<evidence type="ECO:0000256" key="12">
    <source>
        <dbReference type="ARBA" id="ARBA00061004"/>
    </source>
</evidence>
<dbReference type="NCBIfam" id="TIGR02349">
    <property type="entry name" value="DnaJ_bact"/>
    <property type="match status" value="1"/>
</dbReference>
<feature type="repeat" description="CXXCXGXG motif" evidence="14">
    <location>
        <begin position="207"/>
        <end position="214"/>
    </location>
</feature>
<keyword evidence="4 14" id="KW-0235">DNA replication</keyword>
<dbReference type="Proteomes" id="UP000577362">
    <property type="component" value="Unassembled WGS sequence"/>
</dbReference>
<dbReference type="InterPro" id="IPR008971">
    <property type="entry name" value="HSP40/DnaJ_pept-bd"/>
</dbReference>
<evidence type="ECO:0000256" key="1">
    <source>
        <dbReference type="ARBA" id="ARBA00004496"/>
    </source>
</evidence>
<keyword evidence="7 14" id="KW-0863">Zinc-finger</keyword>
<feature type="binding site" evidence="14">
    <location>
        <position position="157"/>
    </location>
    <ligand>
        <name>Zn(2+)</name>
        <dbReference type="ChEBI" id="CHEBI:29105"/>
        <label>1</label>
    </ligand>
</feature>
<evidence type="ECO:0000256" key="8">
    <source>
        <dbReference type="ARBA" id="ARBA00022833"/>
    </source>
</evidence>
<keyword evidence="8 14" id="KW-0862">Zinc</keyword>
<dbReference type="PANTHER" id="PTHR43096">
    <property type="entry name" value="DNAJ HOMOLOG 1, MITOCHONDRIAL-RELATED"/>
    <property type="match status" value="1"/>
</dbReference>
<feature type="binding site" evidence="14">
    <location>
        <position position="196"/>
    </location>
    <ligand>
        <name>Zn(2+)</name>
        <dbReference type="ChEBI" id="CHEBI:29105"/>
        <label>2</label>
    </ligand>
</feature>
<feature type="binding site" evidence="14">
    <location>
        <position position="171"/>
    </location>
    <ligand>
        <name>Zn(2+)</name>
        <dbReference type="ChEBI" id="CHEBI:29105"/>
        <label>2</label>
    </ligand>
</feature>
<feature type="binding site" evidence="14">
    <location>
        <position position="210"/>
    </location>
    <ligand>
        <name>Zn(2+)</name>
        <dbReference type="ChEBI" id="CHEBI:29105"/>
        <label>1</label>
    </ligand>
</feature>
<dbReference type="PANTHER" id="PTHR43096:SF48">
    <property type="entry name" value="CHAPERONE PROTEIN DNAJ"/>
    <property type="match status" value="1"/>
</dbReference>
<evidence type="ECO:0000256" key="3">
    <source>
        <dbReference type="ARBA" id="ARBA00022490"/>
    </source>
</evidence>
<feature type="domain" description="J" evidence="16">
    <location>
        <begin position="5"/>
        <end position="70"/>
    </location>
</feature>
<protein>
    <recommendedName>
        <fullName evidence="13 14">Chaperone protein DnaJ</fullName>
    </recommendedName>
</protein>
<dbReference type="NCBIfam" id="NF008035">
    <property type="entry name" value="PRK10767.1"/>
    <property type="match status" value="1"/>
</dbReference>
<dbReference type="PRINTS" id="PR00625">
    <property type="entry name" value="JDOMAIN"/>
</dbReference>
<feature type="binding site" evidence="14">
    <location>
        <position position="174"/>
    </location>
    <ligand>
        <name>Zn(2+)</name>
        <dbReference type="ChEBI" id="CHEBI:29105"/>
        <label>2</label>
    </ligand>
</feature>
<feature type="zinc finger region" description="CR-type" evidence="15">
    <location>
        <begin position="141"/>
        <end position="219"/>
    </location>
</feature>
<proteinExistence type="inferred from homology"/>
<evidence type="ECO:0000256" key="4">
    <source>
        <dbReference type="ARBA" id="ARBA00022705"/>
    </source>
</evidence>
<dbReference type="GO" id="GO:0009408">
    <property type="term" value="P:response to heat"/>
    <property type="evidence" value="ECO:0007669"/>
    <property type="project" value="InterPro"/>
</dbReference>
<dbReference type="RefSeq" id="WP_183316574.1">
    <property type="nucleotide sequence ID" value="NZ_JACIEN010000002.1"/>
</dbReference>
<dbReference type="InterPro" id="IPR012724">
    <property type="entry name" value="DnaJ"/>
</dbReference>
<dbReference type="InterPro" id="IPR018253">
    <property type="entry name" value="DnaJ_domain_CS"/>
</dbReference>
<keyword evidence="9 14" id="KW-0346">Stress response</keyword>
<comment type="similarity">
    <text evidence="12 14">Belongs to the DnaJ family.</text>
</comment>
<feature type="repeat" description="CXXCXGXG motif" evidence="14">
    <location>
        <begin position="171"/>
        <end position="178"/>
    </location>
</feature>
<dbReference type="PROSITE" id="PS51188">
    <property type="entry name" value="ZF_CR"/>
    <property type="match status" value="1"/>
</dbReference>
<evidence type="ECO:0000313" key="18">
    <source>
        <dbReference type="EMBL" id="MBB4017107.1"/>
    </source>
</evidence>
<gene>
    <name evidence="14" type="primary">dnaJ</name>
    <name evidence="18" type="ORF">GGR16_002136</name>
</gene>
<dbReference type="SUPFAM" id="SSF46565">
    <property type="entry name" value="Chaperone J-domain"/>
    <property type="match status" value="1"/>
</dbReference>
<keyword evidence="5 14" id="KW-0479">Metal-binding</keyword>
<dbReference type="GO" id="GO:0051082">
    <property type="term" value="F:unfolded protein binding"/>
    <property type="evidence" value="ECO:0007669"/>
    <property type="project" value="UniProtKB-UniRule"/>
</dbReference>
<evidence type="ECO:0000259" key="16">
    <source>
        <dbReference type="PROSITE" id="PS50076"/>
    </source>
</evidence>
<evidence type="ECO:0000313" key="19">
    <source>
        <dbReference type="Proteomes" id="UP000577362"/>
    </source>
</evidence>
<dbReference type="FunFam" id="1.10.287.110:FF:000034">
    <property type="entry name" value="Chaperone protein DnaJ"/>
    <property type="match status" value="1"/>
</dbReference>
<accession>A0A840C3W5</accession>
<comment type="subcellular location">
    <subcellularLocation>
        <location evidence="1 14">Cytoplasm</location>
    </subcellularLocation>
</comment>
<keyword evidence="19" id="KW-1185">Reference proteome</keyword>
<evidence type="ECO:0000256" key="15">
    <source>
        <dbReference type="PROSITE-ProRule" id="PRU00546"/>
    </source>
</evidence>
<evidence type="ECO:0000256" key="14">
    <source>
        <dbReference type="HAMAP-Rule" id="MF_01152"/>
    </source>
</evidence>
<evidence type="ECO:0000256" key="7">
    <source>
        <dbReference type="ARBA" id="ARBA00022771"/>
    </source>
</evidence>
<evidence type="ECO:0000256" key="9">
    <source>
        <dbReference type="ARBA" id="ARBA00023016"/>
    </source>
</evidence>
<dbReference type="Gene3D" id="2.60.260.20">
    <property type="entry name" value="Urease metallochaperone UreE, N-terminal domain"/>
    <property type="match status" value="2"/>
</dbReference>
<organism evidence="18 19">
    <name type="scientific">Chelatococcus caeni</name>
    <dbReference type="NCBI Taxonomy" id="1348468"/>
    <lineage>
        <taxon>Bacteria</taxon>
        <taxon>Pseudomonadati</taxon>
        <taxon>Pseudomonadota</taxon>
        <taxon>Alphaproteobacteria</taxon>
        <taxon>Hyphomicrobiales</taxon>
        <taxon>Chelatococcaceae</taxon>
        <taxon>Chelatococcus</taxon>
    </lineage>
</organism>
<dbReference type="PROSITE" id="PS50076">
    <property type="entry name" value="DNAJ_2"/>
    <property type="match status" value="1"/>
</dbReference>
<dbReference type="GO" id="GO:0005524">
    <property type="term" value="F:ATP binding"/>
    <property type="evidence" value="ECO:0007669"/>
    <property type="project" value="InterPro"/>
</dbReference>
<dbReference type="CDD" id="cd06257">
    <property type="entry name" value="DnaJ"/>
    <property type="match status" value="1"/>
</dbReference>
<evidence type="ECO:0000256" key="2">
    <source>
        <dbReference type="ARBA" id="ARBA00011738"/>
    </source>
</evidence>
<dbReference type="SMART" id="SM00271">
    <property type="entry name" value="DnaJ"/>
    <property type="match status" value="1"/>
</dbReference>
<evidence type="ECO:0000256" key="11">
    <source>
        <dbReference type="ARBA" id="ARBA00053423"/>
    </source>
</evidence>
<dbReference type="SUPFAM" id="SSF57938">
    <property type="entry name" value="DnaJ/Hsp40 cysteine-rich domain"/>
    <property type="match status" value="1"/>
</dbReference>
<evidence type="ECO:0000259" key="17">
    <source>
        <dbReference type="PROSITE" id="PS51188"/>
    </source>
</evidence>
<evidence type="ECO:0000256" key="10">
    <source>
        <dbReference type="ARBA" id="ARBA00023186"/>
    </source>
</evidence>
<sequence length="389" mass="42027">MAKADYYEILGVERSASDGELKSAFRKLAMRYHPDRNPGDHAAEARFKEINEAYEALKDPQKRAAYDRFGHAAFEQGGGMNGAHGFGADFASSMADIFDDLFGDFMGRAGTRGRGNGGGGRERGADMRYNLEITLEDAYKGKTATLTLPTSIVCEACDGSGAKPGSQPRQCPTCGGYGRVRASQGFFAIERTCPACHGRGEVIDDPCADCSGAGRVTRERTLSVNIPPGVEDGTRIRLAGEGEAGLRGGPSGDLYIFLSLKPHPIYQRDGADLFCRVPISMVTAALGGEFDVPTVDGGEARVKVPEGTQTGKQFRLRGKGMPVLRSRDFGDLYIQVVVETPQKLTKRQRELLMEFEEESSRETHPESTGFFSRVKDFFEGFGGGVSGNA</sequence>
<comment type="subunit">
    <text evidence="2 14">Homodimer.</text>
</comment>
<dbReference type="InterPro" id="IPR036410">
    <property type="entry name" value="HSP_DnaJ_Cys-rich_dom_sf"/>
</dbReference>
<keyword evidence="10 14" id="KW-0143">Chaperone</keyword>
<keyword evidence="6 14" id="KW-0677">Repeat</keyword>
<feature type="repeat" description="CXXCXGXG motif" evidence="14">
    <location>
        <begin position="154"/>
        <end position="161"/>
    </location>
</feature>
<feature type="binding site" evidence="14">
    <location>
        <position position="154"/>
    </location>
    <ligand>
        <name>Zn(2+)</name>
        <dbReference type="ChEBI" id="CHEBI:29105"/>
        <label>1</label>
    </ligand>
</feature>
<dbReference type="GO" id="GO:0006260">
    <property type="term" value="P:DNA replication"/>
    <property type="evidence" value="ECO:0007669"/>
    <property type="project" value="UniProtKB-KW"/>
</dbReference>
<comment type="domain">
    <text evidence="14">The J domain is necessary and sufficient to stimulate DnaK ATPase activity. Zinc center 1 plays an important role in the autonomous, DnaK-independent chaperone activity of DnaJ. Zinc center 2 is essential for interaction with DnaK and for DnaJ activity.</text>
</comment>
<comment type="cofactor">
    <cofactor evidence="14">
        <name>Zn(2+)</name>
        <dbReference type="ChEBI" id="CHEBI:29105"/>
    </cofactor>
    <text evidence="14">Binds 2 Zn(2+) ions per monomer.</text>
</comment>
<feature type="repeat" description="CXXCXGXG motif" evidence="14">
    <location>
        <begin position="193"/>
        <end position="200"/>
    </location>
</feature>
<feature type="domain" description="CR-type" evidence="17">
    <location>
        <begin position="141"/>
        <end position="219"/>
    </location>
</feature>
<dbReference type="PROSITE" id="PS00636">
    <property type="entry name" value="DNAJ_1"/>
    <property type="match status" value="1"/>
</dbReference>
<dbReference type="Pfam" id="PF01556">
    <property type="entry name" value="DnaJ_C"/>
    <property type="match status" value="1"/>
</dbReference>
<dbReference type="InterPro" id="IPR001305">
    <property type="entry name" value="HSP_DnaJ_Cys-rich_dom"/>
</dbReference>
<keyword evidence="3 14" id="KW-0963">Cytoplasm</keyword>
<comment type="caution">
    <text evidence="18">The sequence shown here is derived from an EMBL/GenBank/DDBJ whole genome shotgun (WGS) entry which is preliminary data.</text>
</comment>
<dbReference type="InterPro" id="IPR002939">
    <property type="entry name" value="DnaJ_C"/>
</dbReference>